<dbReference type="SUPFAM" id="SSF56801">
    <property type="entry name" value="Acetyl-CoA synthetase-like"/>
    <property type="match status" value="1"/>
</dbReference>
<dbReference type="GO" id="GO:0005524">
    <property type="term" value="F:ATP binding"/>
    <property type="evidence" value="ECO:0007669"/>
    <property type="project" value="UniProtKB-KW"/>
</dbReference>
<dbReference type="InterPro" id="IPR000873">
    <property type="entry name" value="AMP-dep_synth/lig_dom"/>
</dbReference>
<dbReference type="PANTHER" id="PTHR43272">
    <property type="entry name" value="LONG-CHAIN-FATTY-ACID--COA LIGASE"/>
    <property type="match status" value="1"/>
</dbReference>
<dbReference type="Pfam" id="PF00501">
    <property type="entry name" value="AMP-binding"/>
    <property type="match status" value="1"/>
</dbReference>
<evidence type="ECO:0000256" key="2">
    <source>
        <dbReference type="ARBA" id="ARBA00022840"/>
    </source>
</evidence>
<dbReference type="CDD" id="cd05907">
    <property type="entry name" value="VL_LC_FACS_like"/>
    <property type="match status" value="1"/>
</dbReference>
<dbReference type="Pfam" id="PF23562">
    <property type="entry name" value="AMP-binding_C_3"/>
    <property type="match status" value="1"/>
</dbReference>
<comment type="caution">
    <text evidence="4">The sequence shown here is derived from an EMBL/GenBank/DDBJ whole genome shotgun (WGS) entry which is preliminary data.</text>
</comment>
<dbReference type="EMBL" id="LAZR01007948">
    <property type="protein sequence ID" value="KKM81882.1"/>
    <property type="molecule type" value="Genomic_DNA"/>
</dbReference>
<evidence type="ECO:0000313" key="4">
    <source>
        <dbReference type="EMBL" id="KKM81882.1"/>
    </source>
</evidence>
<dbReference type="GO" id="GO:0016020">
    <property type="term" value="C:membrane"/>
    <property type="evidence" value="ECO:0007669"/>
    <property type="project" value="TreeGrafter"/>
</dbReference>
<evidence type="ECO:0000256" key="1">
    <source>
        <dbReference type="ARBA" id="ARBA00022741"/>
    </source>
</evidence>
<dbReference type="AlphaFoldDB" id="A0A0F9NKQ1"/>
<feature type="non-terminal residue" evidence="4">
    <location>
        <position position="1"/>
    </location>
</feature>
<reference evidence="4" key="1">
    <citation type="journal article" date="2015" name="Nature">
        <title>Complex archaea that bridge the gap between prokaryotes and eukaryotes.</title>
        <authorList>
            <person name="Spang A."/>
            <person name="Saw J.H."/>
            <person name="Jorgensen S.L."/>
            <person name="Zaremba-Niedzwiedzka K."/>
            <person name="Martijn J."/>
            <person name="Lind A.E."/>
            <person name="van Eijk R."/>
            <person name="Schleper C."/>
            <person name="Guy L."/>
            <person name="Ettema T.J."/>
        </authorList>
    </citation>
    <scope>NUCLEOTIDE SEQUENCE</scope>
</reference>
<gene>
    <name evidence="4" type="ORF">LCGC14_1325320</name>
</gene>
<keyword evidence="2" id="KW-0067">ATP-binding</keyword>
<proteinExistence type="predicted"/>
<evidence type="ECO:0000259" key="3">
    <source>
        <dbReference type="Pfam" id="PF00501"/>
    </source>
</evidence>
<feature type="domain" description="AMP-dependent synthetase/ligase" evidence="3">
    <location>
        <begin position="57"/>
        <end position="457"/>
    </location>
</feature>
<name>A0A0F9NKQ1_9ZZZZ</name>
<dbReference type="GO" id="GO:0004467">
    <property type="term" value="F:long-chain fatty acid-CoA ligase activity"/>
    <property type="evidence" value="ECO:0007669"/>
    <property type="project" value="TreeGrafter"/>
</dbReference>
<dbReference type="PANTHER" id="PTHR43272:SF33">
    <property type="entry name" value="AMP-BINDING DOMAIN-CONTAINING PROTEIN-RELATED"/>
    <property type="match status" value="1"/>
</dbReference>
<sequence length="613" mass="69155">DTIIKNGDKTHKDRVERATKNTQVIANRAVRVKTISKKPIVHKVEVSNGTIPGRFLETVKKYPDKTALMYKKGHLFEEVTYKRLLNLVQNFTLSLERIGVKKGDRVVIISENRPEWAAVDLAVKSLGAILAPMHKAFTIGQIKELVYDVEPALIIVSDAPTLFKIEDVNKLLAKNIPIVILEVEGKNNNVKRKDGCDFISALQMVPHENHSETYQEKISKLKAEEVASIIFTPTTNGKYKGVQLTHKNFVSNVKGCKEAIKFYPEDRFLSVLPLSHAFEETAGYYIPLFTGSCINYLADITEFKKVLNEYKPNVMMGVPRIFEKTQEKAITFVKDEKLKEHLKTKCTTANGYKGSLINKYKEKIFYKKVRQSLGGNLRFVISGGAALKEETAKFFNNAGIPILEGYGLSEASPVVSVNRLEDNRIGTVGKPLPNVSVKIADDGEVLINGPTIMPGYFKEEVRNGSWFHTGDYGELDEEGFLSLTGKKKEIIVLSTGKNVSPNAIEAQLNNSKYIKDSLVVGDGQKNISAVIFLEMVKIEKMFPYLDNQELTNDKDVSHFMQAEIDELLVDVSHYEQVKRFILLKDFSQETFGLRRQEAIREFSNEISILYREN</sequence>
<keyword evidence="1" id="KW-0547">Nucleotide-binding</keyword>
<protein>
    <recommendedName>
        <fullName evidence="3">AMP-dependent synthetase/ligase domain-containing protein</fullName>
    </recommendedName>
</protein>
<organism evidence="4">
    <name type="scientific">marine sediment metagenome</name>
    <dbReference type="NCBI Taxonomy" id="412755"/>
    <lineage>
        <taxon>unclassified sequences</taxon>
        <taxon>metagenomes</taxon>
        <taxon>ecological metagenomes</taxon>
    </lineage>
</organism>
<dbReference type="InterPro" id="IPR042099">
    <property type="entry name" value="ANL_N_sf"/>
</dbReference>
<accession>A0A0F9NKQ1</accession>
<dbReference type="Gene3D" id="3.40.50.12780">
    <property type="entry name" value="N-terminal domain of ligase-like"/>
    <property type="match status" value="1"/>
</dbReference>